<reference evidence="2" key="1">
    <citation type="submission" date="2020-06" db="EMBL/GenBank/DDBJ databases">
        <title>WGS assembly of Ceratodon purpureus strain R40.</title>
        <authorList>
            <person name="Carey S.B."/>
            <person name="Jenkins J."/>
            <person name="Shu S."/>
            <person name="Lovell J.T."/>
            <person name="Sreedasyam A."/>
            <person name="Maumus F."/>
            <person name="Tiley G.P."/>
            <person name="Fernandez-Pozo N."/>
            <person name="Barry K."/>
            <person name="Chen C."/>
            <person name="Wang M."/>
            <person name="Lipzen A."/>
            <person name="Daum C."/>
            <person name="Saski C.A."/>
            <person name="Payton A.C."/>
            <person name="Mcbreen J.C."/>
            <person name="Conrad R.E."/>
            <person name="Kollar L.M."/>
            <person name="Olsson S."/>
            <person name="Huttunen S."/>
            <person name="Landis J.B."/>
            <person name="Wickett N.J."/>
            <person name="Johnson M.G."/>
            <person name="Rensing S.A."/>
            <person name="Grimwood J."/>
            <person name="Schmutz J."/>
            <person name="Mcdaniel S.F."/>
        </authorList>
    </citation>
    <scope>NUCLEOTIDE SEQUENCE</scope>
    <source>
        <strain evidence="2">R40</strain>
    </source>
</reference>
<name>A0A8T0J9V4_CERPU</name>
<dbReference type="AlphaFoldDB" id="A0A8T0J9V4"/>
<evidence type="ECO:0000313" key="3">
    <source>
        <dbReference type="Proteomes" id="UP000822688"/>
    </source>
</evidence>
<gene>
    <name evidence="2" type="ORF">KC19_1G210600</name>
</gene>
<dbReference type="PROSITE" id="PS51257">
    <property type="entry name" value="PROKAR_LIPOPROTEIN"/>
    <property type="match status" value="1"/>
</dbReference>
<organism evidence="2 3">
    <name type="scientific">Ceratodon purpureus</name>
    <name type="common">Fire moss</name>
    <name type="synonym">Dicranum purpureum</name>
    <dbReference type="NCBI Taxonomy" id="3225"/>
    <lineage>
        <taxon>Eukaryota</taxon>
        <taxon>Viridiplantae</taxon>
        <taxon>Streptophyta</taxon>
        <taxon>Embryophyta</taxon>
        <taxon>Bryophyta</taxon>
        <taxon>Bryophytina</taxon>
        <taxon>Bryopsida</taxon>
        <taxon>Dicranidae</taxon>
        <taxon>Pseudoditrichales</taxon>
        <taxon>Ditrichaceae</taxon>
        <taxon>Ceratodon</taxon>
    </lineage>
</organism>
<evidence type="ECO:0000313" key="2">
    <source>
        <dbReference type="EMBL" id="KAG0591902.1"/>
    </source>
</evidence>
<protein>
    <recommendedName>
        <fullName evidence="4">Secreted protein</fullName>
    </recommendedName>
</protein>
<evidence type="ECO:0008006" key="4">
    <source>
        <dbReference type="Google" id="ProtNLM"/>
    </source>
</evidence>
<sequence length="106" mass="11917">MTSRLYCLLSCSLLQSCVGTLPTISTTSTWCWLHINAGEVESNGLEVLHAPRSSSKTPQTILVLGERDRTSTSMLRRIQVSMRWSMPFVIAKWRRTGMVLVNVETC</sequence>
<dbReference type="EMBL" id="CM026421">
    <property type="protein sequence ID" value="KAG0591902.1"/>
    <property type="molecule type" value="Genomic_DNA"/>
</dbReference>
<comment type="caution">
    <text evidence="2">The sequence shown here is derived from an EMBL/GenBank/DDBJ whole genome shotgun (WGS) entry which is preliminary data.</text>
</comment>
<feature type="signal peptide" evidence="1">
    <location>
        <begin position="1"/>
        <end position="19"/>
    </location>
</feature>
<dbReference type="Proteomes" id="UP000822688">
    <property type="component" value="Chromosome 1"/>
</dbReference>
<keyword evidence="1" id="KW-0732">Signal</keyword>
<keyword evidence="3" id="KW-1185">Reference proteome</keyword>
<feature type="chain" id="PRO_5035812754" description="Secreted protein" evidence="1">
    <location>
        <begin position="20"/>
        <end position="106"/>
    </location>
</feature>
<proteinExistence type="predicted"/>
<evidence type="ECO:0000256" key="1">
    <source>
        <dbReference type="SAM" id="SignalP"/>
    </source>
</evidence>
<accession>A0A8T0J9V4</accession>